<dbReference type="PANTHER" id="PTHR11024">
    <property type="entry name" value="NUCLEAR PORE COMPLEX PROTEIN SEC13 / SEH1 FAMILY MEMBER"/>
    <property type="match status" value="1"/>
</dbReference>
<evidence type="ECO:0000256" key="8">
    <source>
        <dbReference type="ARBA" id="ARBA00023010"/>
    </source>
</evidence>
<evidence type="ECO:0000256" key="12">
    <source>
        <dbReference type="SAM" id="MobiDB-lite"/>
    </source>
</evidence>
<feature type="region of interest" description="Disordered" evidence="12">
    <location>
        <begin position="437"/>
        <end position="465"/>
    </location>
</feature>
<gene>
    <name evidence="13" type="ORF">BT63DRAFT_418781</name>
</gene>
<evidence type="ECO:0000313" key="14">
    <source>
        <dbReference type="Proteomes" id="UP000799302"/>
    </source>
</evidence>
<feature type="repeat" description="WD" evidence="11">
    <location>
        <begin position="179"/>
        <end position="211"/>
    </location>
</feature>
<dbReference type="GO" id="GO:0015031">
    <property type="term" value="P:protein transport"/>
    <property type="evidence" value="ECO:0007669"/>
    <property type="project" value="UniProtKB-KW"/>
</dbReference>
<keyword evidence="6" id="KW-0509">mRNA transport</keyword>
<keyword evidence="10" id="KW-0539">Nucleus</keyword>
<evidence type="ECO:0000256" key="5">
    <source>
        <dbReference type="ARBA" id="ARBA00022737"/>
    </source>
</evidence>
<evidence type="ECO:0000256" key="4">
    <source>
        <dbReference type="ARBA" id="ARBA00022574"/>
    </source>
</evidence>
<proteinExistence type="inferred from homology"/>
<evidence type="ECO:0000256" key="10">
    <source>
        <dbReference type="ARBA" id="ARBA00023242"/>
    </source>
</evidence>
<evidence type="ECO:0000256" key="9">
    <source>
        <dbReference type="ARBA" id="ARBA00023132"/>
    </source>
</evidence>
<accession>A0A6A6TVR4</accession>
<dbReference type="SUPFAM" id="SSF50978">
    <property type="entry name" value="WD40 repeat-like"/>
    <property type="match status" value="1"/>
</dbReference>
<evidence type="ECO:0000256" key="2">
    <source>
        <dbReference type="ARBA" id="ARBA00010102"/>
    </source>
</evidence>
<evidence type="ECO:0000256" key="1">
    <source>
        <dbReference type="ARBA" id="ARBA00004567"/>
    </source>
</evidence>
<keyword evidence="8" id="KW-0811">Translocation</keyword>
<reference evidence="13" key="1">
    <citation type="journal article" date="2020" name="Stud. Mycol.">
        <title>101 Dothideomycetes genomes: a test case for predicting lifestyles and emergence of pathogens.</title>
        <authorList>
            <person name="Haridas S."/>
            <person name="Albert R."/>
            <person name="Binder M."/>
            <person name="Bloem J."/>
            <person name="Labutti K."/>
            <person name="Salamov A."/>
            <person name="Andreopoulos B."/>
            <person name="Baker S."/>
            <person name="Barry K."/>
            <person name="Bills G."/>
            <person name="Bluhm B."/>
            <person name="Cannon C."/>
            <person name="Castanera R."/>
            <person name="Culley D."/>
            <person name="Daum C."/>
            <person name="Ezra D."/>
            <person name="Gonzalez J."/>
            <person name="Henrissat B."/>
            <person name="Kuo A."/>
            <person name="Liang C."/>
            <person name="Lipzen A."/>
            <person name="Lutzoni F."/>
            <person name="Magnuson J."/>
            <person name="Mondo S."/>
            <person name="Nolan M."/>
            <person name="Ohm R."/>
            <person name="Pangilinan J."/>
            <person name="Park H.-J."/>
            <person name="Ramirez L."/>
            <person name="Alfaro M."/>
            <person name="Sun H."/>
            <person name="Tritt A."/>
            <person name="Yoshinaga Y."/>
            <person name="Zwiers L.-H."/>
            <person name="Turgeon B."/>
            <person name="Goodwin S."/>
            <person name="Spatafora J."/>
            <person name="Crous P."/>
            <person name="Grigoriev I."/>
        </authorList>
    </citation>
    <scope>NUCLEOTIDE SEQUENCE</scope>
    <source>
        <strain evidence="13">CBS 115976</strain>
    </source>
</reference>
<dbReference type="EMBL" id="MU004244">
    <property type="protein sequence ID" value="KAF2663892.1"/>
    <property type="molecule type" value="Genomic_DNA"/>
</dbReference>
<dbReference type="GO" id="GO:1904263">
    <property type="term" value="P:positive regulation of TORC1 signaling"/>
    <property type="evidence" value="ECO:0007669"/>
    <property type="project" value="TreeGrafter"/>
</dbReference>
<dbReference type="GO" id="GO:0005198">
    <property type="term" value="F:structural molecule activity"/>
    <property type="evidence" value="ECO:0007669"/>
    <property type="project" value="InterPro"/>
</dbReference>
<keyword evidence="3" id="KW-0813">Transport</keyword>
<evidence type="ECO:0000256" key="7">
    <source>
        <dbReference type="ARBA" id="ARBA00022927"/>
    </source>
</evidence>
<protein>
    <submittedName>
        <fullName evidence="13">WD40 repeat-like protein</fullName>
    </submittedName>
</protein>
<evidence type="ECO:0000256" key="11">
    <source>
        <dbReference type="PROSITE-ProRule" id="PRU00221"/>
    </source>
</evidence>
<comment type="similarity">
    <text evidence="2">Belongs to the WD repeat SEC13 family.</text>
</comment>
<keyword evidence="9" id="KW-0906">Nuclear pore complex</keyword>
<feature type="compositionally biased region" description="Low complexity" evidence="12">
    <location>
        <begin position="45"/>
        <end position="54"/>
    </location>
</feature>
<keyword evidence="5" id="KW-0677">Repeat</keyword>
<dbReference type="InterPro" id="IPR015943">
    <property type="entry name" value="WD40/YVTN_repeat-like_dom_sf"/>
</dbReference>
<feature type="repeat" description="WD" evidence="11">
    <location>
        <begin position="504"/>
        <end position="536"/>
    </location>
</feature>
<dbReference type="InterPro" id="IPR036322">
    <property type="entry name" value="WD40_repeat_dom_sf"/>
</dbReference>
<comment type="subcellular location">
    <subcellularLocation>
        <location evidence="1">Nucleus</location>
        <location evidence="1">Nuclear pore complex</location>
    </subcellularLocation>
</comment>
<dbReference type="Pfam" id="PF00400">
    <property type="entry name" value="WD40"/>
    <property type="match status" value="2"/>
</dbReference>
<dbReference type="SMART" id="SM00320">
    <property type="entry name" value="WD40"/>
    <property type="match status" value="4"/>
</dbReference>
<dbReference type="InterPro" id="IPR001680">
    <property type="entry name" value="WD40_rpt"/>
</dbReference>
<sequence>MENNPLHAEHVASKDFIQERLDSVTRRLARPAFLHDISCSRLPSQAASESSLSPAEPPHFLQQHPQAQPVHHGRRRAFGYGNSLLPSDALQRSPLHQALDFAHIDDPLDDCDLIDSQTPLIELAQAVLEHDPKVDEVTPSTAWVELRRLQDSFSAAWASLCTFNCALKMAVERGFSTFEHGHNDLVLAVDFNFYGTRMVTASADHRLKVFDRKDEAWEIVDTWRAHDAEVVDVKWNGPFIGSTLGSIGEDGRFTLWEEDLLEPPNSGRRFKRIASIRSGTKMPYCSLDFKNIQAETYIALITRDGLLSIYEPVDHDNLGGDMTVIMKEEVCASPSRQEETGFRVAWHKEKLPCWTAVEAGLDRKALSLAVAAMDKVKIYRTDKERKWYQAAELVGARGIIRDVAWANGAMRGYDVIATASKDGAVRVYDVTTPIDHSTRAGADSSSLEPGTPPAPAPGKPRITAPSGLAVGLANTSGLVKDQYRNSDKNVPGRIRHEAKMVAELTAHNGSVWRVAFSQLGDLLVSTGDDGSVRTWKKALNGLSGQWLEYAQIDMTSQDG</sequence>
<dbReference type="PROSITE" id="PS50294">
    <property type="entry name" value="WD_REPEATS_REGION"/>
    <property type="match status" value="1"/>
</dbReference>
<name>A0A6A6TVR4_9PEZI</name>
<evidence type="ECO:0000256" key="3">
    <source>
        <dbReference type="ARBA" id="ARBA00022448"/>
    </source>
</evidence>
<dbReference type="Gene3D" id="2.130.10.10">
    <property type="entry name" value="YVTN repeat-like/Quinoprotein amine dehydrogenase"/>
    <property type="match status" value="1"/>
</dbReference>
<keyword evidence="7" id="KW-0653">Protein transport</keyword>
<organism evidence="13 14">
    <name type="scientific">Microthyrium microscopicum</name>
    <dbReference type="NCBI Taxonomy" id="703497"/>
    <lineage>
        <taxon>Eukaryota</taxon>
        <taxon>Fungi</taxon>
        <taxon>Dikarya</taxon>
        <taxon>Ascomycota</taxon>
        <taxon>Pezizomycotina</taxon>
        <taxon>Dothideomycetes</taxon>
        <taxon>Dothideomycetes incertae sedis</taxon>
        <taxon>Microthyriales</taxon>
        <taxon>Microthyriaceae</taxon>
        <taxon>Microthyrium</taxon>
    </lineage>
</organism>
<dbReference type="PROSITE" id="PS50082">
    <property type="entry name" value="WD_REPEATS_2"/>
    <property type="match status" value="2"/>
</dbReference>
<dbReference type="OrthoDB" id="5566198at2759"/>
<dbReference type="GO" id="GO:0051028">
    <property type="term" value="P:mRNA transport"/>
    <property type="evidence" value="ECO:0007669"/>
    <property type="project" value="UniProtKB-KW"/>
</dbReference>
<dbReference type="AlphaFoldDB" id="A0A6A6TVR4"/>
<dbReference type="Proteomes" id="UP000799302">
    <property type="component" value="Unassembled WGS sequence"/>
</dbReference>
<dbReference type="InterPro" id="IPR037363">
    <property type="entry name" value="Sec13/Seh1_fam"/>
</dbReference>
<dbReference type="PANTHER" id="PTHR11024:SF3">
    <property type="entry name" value="NUCLEOPORIN SEH1"/>
    <property type="match status" value="1"/>
</dbReference>
<dbReference type="GO" id="GO:0035859">
    <property type="term" value="C:Seh1-associated complex"/>
    <property type="evidence" value="ECO:0007669"/>
    <property type="project" value="TreeGrafter"/>
</dbReference>
<keyword evidence="4 11" id="KW-0853">WD repeat</keyword>
<dbReference type="GO" id="GO:0034198">
    <property type="term" value="P:cellular response to amino acid starvation"/>
    <property type="evidence" value="ECO:0007669"/>
    <property type="project" value="TreeGrafter"/>
</dbReference>
<keyword evidence="14" id="KW-1185">Reference proteome</keyword>
<feature type="region of interest" description="Disordered" evidence="12">
    <location>
        <begin position="45"/>
        <end position="68"/>
    </location>
</feature>
<dbReference type="GO" id="GO:0031080">
    <property type="term" value="C:nuclear pore outer ring"/>
    <property type="evidence" value="ECO:0007669"/>
    <property type="project" value="TreeGrafter"/>
</dbReference>
<evidence type="ECO:0000313" key="13">
    <source>
        <dbReference type="EMBL" id="KAF2663892.1"/>
    </source>
</evidence>
<evidence type="ECO:0000256" key="6">
    <source>
        <dbReference type="ARBA" id="ARBA00022816"/>
    </source>
</evidence>